<gene>
    <name evidence="1" type="ORF">OS493_006545</name>
</gene>
<proteinExistence type="predicted"/>
<accession>A0A9X0A5S9</accession>
<comment type="caution">
    <text evidence="1">The sequence shown here is derived from an EMBL/GenBank/DDBJ whole genome shotgun (WGS) entry which is preliminary data.</text>
</comment>
<evidence type="ECO:0000313" key="2">
    <source>
        <dbReference type="Proteomes" id="UP001163046"/>
    </source>
</evidence>
<dbReference type="Proteomes" id="UP001163046">
    <property type="component" value="Unassembled WGS sequence"/>
</dbReference>
<organism evidence="1 2">
    <name type="scientific">Desmophyllum pertusum</name>
    <dbReference type="NCBI Taxonomy" id="174260"/>
    <lineage>
        <taxon>Eukaryota</taxon>
        <taxon>Metazoa</taxon>
        <taxon>Cnidaria</taxon>
        <taxon>Anthozoa</taxon>
        <taxon>Hexacorallia</taxon>
        <taxon>Scleractinia</taxon>
        <taxon>Caryophylliina</taxon>
        <taxon>Caryophylliidae</taxon>
        <taxon>Desmophyllum</taxon>
    </lineage>
</organism>
<sequence length="63" mass="7177">MRNTSVTKKPNVTWESVTVREIQREMESFAEILYHAPRNISAVTTLFVLSIHCFLISPSANVI</sequence>
<protein>
    <submittedName>
        <fullName evidence="1">Uncharacterized protein</fullName>
    </submittedName>
</protein>
<dbReference type="AlphaFoldDB" id="A0A9X0A5S9"/>
<keyword evidence="2" id="KW-1185">Reference proteome</keyword>
<evidence type="ECO:0000313" key="1">
    <source>
        <dbReference type="EMBL" id="KAJ7393560.1"/>
    </source>
</evidence>
<reference evidence="1" key="1">
    <citation type="submission" date="2023-01" db="EMBL/GenBank/DDBJ databases">
        <title>Genome assembly of the deep-sea coral Lophelia pertusa.</title>
        <authorList>
            <person name="Herrera S."/>
            <person name="Cordes E."/>
        </authorList>
    </citation>
    <scope>NUCLEOTIDE SEQUENCE</scope>
    <source>
        <strain evidence="1">USNM1676648</strain>
        <tissue evidence="1">Polyp</tissue>
    </source>
</reference>
<dbReference type="EMBL" id="MU825398">
    <property type="protein sequence ID" value="KAJ7393560.1"/>
    <property type="molecule type" value="Genomic_DNA"/>
</dbReference>
<name>A0A9X0A5S9_9CNID</name>